<proteinExistence type="predicted"/>
<dbReference type="EMBL" id="CP094302">
    <property type="protein sequence ID" value="WHP85380.1"/>
    <property type="molecule type" value="Genomic_DNA"/>
</dbReference>
<dbReference type="RefSeq" id="WP_034165218.1">
    <property type="nucleotide sequence ID" value="NZ_AP028982.1"/>
</dbReference>
<accession>A0ABY8SIS8</accession>
<keyword evidence="2" id="KW-1185">Reference proteome</keyword>
<evidence type="ECO:0000313" key="2">
    <source>
        <dbReference type="Proteomes" id="UP001238370"/>
    </source>
</evidence>
<dbReference type="GeneID" id="33941861"/>
<dbReference type="Proteomes" id="UP001238370">
    <property type="component" value="Chromosome"/>
</dbReference>
<evidence type="ECO:0000313" key="1">
    <source>
        <dbReference type="EMBL" id="WHP85380.1"/>
    </source>
</evidence>
<name>A0ABY8SIS8_9GAMM</name>
<gene>
    <name evidence="1" type="ORF">MQ095_08215</name>
</gene>
<dbReference type="Gene3D" id="3.40.630.10">
    <property type="entry name" value="Zn peptidases"/>
    <property type="match status" value="1"/>
</dbReference>
<dbReference type="SUPFAM" id="SSF53187">
    <property type="entry name" value="Zn-dependent exopeptidases"/>
    <property type="match status" value="1"/>
</dbReference>
<sequence>MDSYLSSKYISQMELFCSGYKAFLNRAKTERECIRAIREVAYEHGFSPLAGVETLVAGEKYYCINRNKSMVLVVMG</sequence>
<protein>
    <submittedName>
        <fullName evidence="1">Uncharacterized protein</fullName>
    </submittedName>
</protein>
<reference evidence="1 2" key="1">
    <citation type="submission" date="2022-03" db="EMBL/GenBank/DDBJ databases">
        <title>Survey of Intraspecific Variation of Edwardsiella anguillarum Isolates from Non-Anguillid Fish Host Originating from Varied Geographic Locations.</title>
        <authorList>
            <person name="Armwood A.R."/>
            <person name="Woodyard E."/>
            <person name="Waldbieser G.C."/>
            <person name="Camus A.C."/>
            <person name="Divya D."/>
            <person name="Tekedar H."/>
            <person name="Soto E."/>
            <person name="Stein C."/>
            <person name="Ucko M."/>
            <person name="Ware C."/>
            <person name="Griffin M.J."/>
        </authorList>
    </citation>
    <scope>NUCLEOTIDE SEQUENCE [LARGE SCALE GENOMIC DNA]</scope>
    <source>
        <strain evidence="1 2">R18-35-2</strain>
    </source>
</reference>
<organism evidence="1 2">
    <name type="scientific">Edwardsiella anguillarum</name>
    <dbReference type="NCBI Taxonomy" id="1821960"/>
    <lineage>
        <taxon>Bacteria</taxon>
        <taxon>Pseudomonadati</taxon>
        <taxon>Pseudomonadota</taxon>
        <taxon>Gammaproteobacteria</taxon>
        <taxon>Enterobacterales</taxon>
        <taxon>Hafniaceae</taxon>
        <taxon>Edwardsiella</taxon>
    </lineage>
</organism>